<evidence type="ECO:0000256" key="13">
    <source>
        <dbReference type="ARBA" id="ARBA00023136"/>
    </source>
</evidence>
<comment type="catalytic activity">
    <reaction evidence="1">
        <text>ATP + protein L-histidine = ADP + protein N-phospho-L-histidine.</text>
        <dbReference type="EC" id="2.7.13.3"/>
    </reaction>
</comment>
<accession>A0ABU6PNX1</accession>
<dbReference type="SMART" id="SM00388">
    <property type="entry name" value="HisKA"/>
    <property type="match status" value="1"/>
</dbReference>
<dbReference type="Pfam" id="PF00512">
    <property type="entry name" value="HisKA"/>
    <property type="match status" value="1"/>
</dbReference>
<feature type="domain" description="Histidine kinase" evidence="15">
    <location>
        <begin position="258"/>
        <end position="471"/>
    </location>
</feature>
<evidence type="ECO:0000259" key="16">
    <source>
        <dbReference type="PROSITE" id="PS50885"/>
    </source>
</evidence>
<evidence type="ECO:0000313" key="18">
    <source>
        <dbReference type="Proteomes" id="UP001343257"/>
    </source>
</evidence>
<dbReference type="EC" id="2.7.13.3" evidence="3"/>
<proteinExistence type="predicted"/>
<keyword evidence="9 17" id="KW-0418">Kinase</keyword>
<dbReference type="CDD" id="cd00075">
    <property type="entry name" value="HATPase"/>
    <property type="match status" value="1"/>
</dbReference>
<keyword evidence="5" id="KW-0597">Phosphoprotein</keyword>
<feature type="domain" description="HAMP" evidence="16">
    <location>
        <begin position="191"/>
        <end position="243"/>
    </location>
</feature>
<evidence type="ECO:0000256" key="6">
    <source>
        <dbReference type="ARBA" id="ARBA00022679"/>
    </source>
</evidence>
<keyword evidence="8" id="KW-0547">Nucleotide-binding</keyword>
<dbReference type="InterPro" id="IPR003660">
    <property type="entry name" value="HAMP_dom"/>
</dbReference>
<keyword evidence="11 14" id="KW-1133">Transmembrane helix</keyword>
<evidence type="ECO:0000256" key="7">
    <source>
        <dbReference type="ARBA" id="ARBA00022692"/>
    </source>
</evidence>
<dbReference type="InterPro" id="IPR004358">
    <property type="entry name" value="Sig_transdc_His_kin-like_C"/>
</dbReference>
<dbReference type="SUPFAM" id="SSF158472">
    <property type="entry name" value="HAMP domain-like"/>
    <property type="match status" value="1"/>
</dbReference>
<dbReference type="Proteomes" id="UP001343257">
    <property type="component" value="Unassembled WGS sequence"/>
</dbReference>
<keyword evidence="10" id="KW-0067">ATP-binding</keyword>
<dbReference type="PANTHER" id="PTHR45528:SF1">
    <property type="entry name" value="SENSOR HISTIDINE KINASE CPXA"/>
    <property type="match status" value="1"/>
</dbReference>
<dbReference type="PRINTS" id="PR00344">
    <property type="entry name" value="BCTRLSENSOR"/>
</dbReference>
<evidence type="ECO:0000256" key="4">
    <source>
        <dbReference type="ARBA" id="ARBA00022475"/>
    </source>
</evidence>
<dbReference type="InterPro" id="IPR003594">
    <property type="entry name" value="HATPase_dom"/>
</dbReference>
<evidence type="ECO:0000313" key="17">
    <source>
        <dbReference type="EMBL" id="MED5016560.1"/>
    </source>
</evidence>
<feature type="transmembrane region" description="Helical" evidence="14">
    <location>
        <begin position="168"/>
        <end position="189"/>
    </location>
</feature>
<dbReference type="Pfam" id="PF02518">
    <property type="entry name" value="HATPase_c"/>
    <property type="match status" value="1"/>
</dbReference>
<dbReference type="InterPro" id="IPR050398">
    <property type="entry name" value="HssS/ArlS-like"/>
</dbReference>
<dbReference type="Pfam" id="PF00672">
    <property type="entry name" value="HAMP"/>
    <property type="match status" value="1"/>
</dbReference>
<evidence type="ECO:0000256" key="12">
    <source>
        <dbReference type="ARBA" id="ARBA00023012"/>
    </source>
</evidence>
<feature type="transmembrane region" description="Helical" evidence="14">
    <location>
        <begin position="7"/>
        <end position="27"/>
    </location>
</feature>
<comment type="subcellular location">
    <subcellularLocation>
        <location evidence="2">Cell membrane</location>
        <topology evidence="2">Multi-pass membrane protein</topology>
    </subcellularLocation>
</comment>
<sequence>MKFWQKIYLFSILTFVVVFNIASVMVIERNHNKMLQQEINNVLSENMSIYTSVGEVIPIMKVYDSIDYEKTVLTNIAKRFVNKNWDQNAYLQISEGNRSVFSNVNFTMPQDRKELHPLNANEIRYILRDIDNRTLLFTSNLASINGKDYVFTYVKDVTPLYDERMDQYLFFVKADIGAVMLYALVMFLISKGLTKPIDRMIRTAKVIAEGRFSERVELKTRDEIGMLGANFNEMAEVVEDKIIQLERNNHEKERFIQNITHELKTPLTSIIGYANFLRTTKVQEKQLLDGLDVIYSEAKRLESLSVKLMDLILFRQGHAELITVQMLEVIREAESSLQMKAAERRLRLDIRCVEGEVRMDPDLVKVLIYNLVDNAMKASGEAGIITIQSFRGRGSYTLEVLDHGIGIPEEHLSSLFEPFYMVDKARTKSQHGAGLGLSICQSIAEMHGARMEVESTPGEGTTIRTVFPFQDDTGGERE</sequence>
<dbReference type="InterPro" id="IPR036890">
    <property type="entry name" value="HATPase_C_sf"/>
</dbReference>
<evidence type="ECO:0000256" key="3">
    <source>
        <dbReference type="ARBA" id="ARBA00012438"/>
    </source>
</evidence>
<dbReference type="SMART" id="SM00387">
    <property type="entry name" value="HATPase_c"/>
    <property type="match status" value="1"/>
</dbReference>
<dbReference type="RefSeq" id="WP_328275733.1">
    <property type="nucleotide sequence ID" value="NZ_JARTLD010000009.1"/>
</dbReference>
<evidence type="ECO:0000256" key="10">
    <source>
        <dbReference type="ARBA" id="ARBA00022840"/>
    </source>
</evidence>
<dbReference type="SUPFAM" id="SSF47384">
    <property type="entry name" value="Homodimeric domain of signal transducing histidine kinase"/>
    <property type="match status" value="1"/>
</dbReference>
<dbReference type="PROSITE" id="PS50109">
    <property type="entry name" value="HIS_KIN"/>
    <property type="match status" value="1"/>
</dbReference>
<dbReference type="PROSITE" id="PS50885">
    <property type="entry name" value="HAMP"/>
    <property type="match status" value="1"/>
</dbReference>
<reference evidence="17 18" key="1">
    <citation type="submission" date="2023-03" db="EMBL/GenBank/DDBJ databases">
        <title>Bacillus Genome Sequencing.</title>
        <authorList>
            <person name="Dunlap C."/>
        </authorList>
    </citation>
    <scope>NUCLEOTIDE SEQUENCE [LARGE SCALE GENOMIC DNA]</scope>
    <source>
        <strain evidence="17 18">NRS-52</strain>
    </source>
</reference>
<organism evidence="17 18">
    <name type="scientific">Paenibacillus chibensis</name>
    <dbReference type="NCBI Taxonomy" id="59846"/>
    <lineage>
        <taxon>Bacteria</taxon>
        <taxon>Bacillati</taxon>
        <taxon>Bacillota</taxon>
        <taxon>Bacilli</taxon>
        <taxon>Bacillales</taxon>
        <taxon>Paenibacillaceae</taxon>
        <taxon>Paenibacillus</taxon>
    </lineage>
</organism>
<keyword evidence="18" id="KW-1185">Reference proteome</keyword>
<dbReference type="Gene3D" id="1.10.287.130">
    <property type="match status" value="1"/>
</dbReference>
<dbReference type="Gene3D" id="3.30.565.10">
    <property type="entry name" value="Histidine kinase-like ATPase, C-terminal domain"/>
    <property type="match status" value="1"/>
</dbReference>
<evidence type="ECO:0000256" key="14">
    <source>
        <dbReference type="SAM" id="Phobius"/>
    </source>
</evidence>
<evidence type="ECO:0000259" key="15">
    <source>
        <dbReference type="PROSITE" id="PS50109"/>
    </source>
</evidence>
<keyword evidence="12" id="KW-0902">Two-component regulatory system</keyword>
<dbReference type="InterPro" id="IPR003661">
    <property type="entry name" value="HisK_dim/P_dom"/>
</dbReference>
<name>A0ABU6PNX1_9BACL</name>
<dbReference type="Gene3D" id="6.10.340.10">
    <property type="match status" value="1"/>
</dbReference>
<dbReference type="GO" id="GO:0016301">
    <property type="term" value="F:kinase activity"/>
    <property type="evidence" value="ECO:0007669"/>
    <property type="project" value="UniProtKB-KW"/>
</dbReference>
<dbReference type="SMART" id="SM00304">
    <property type="entry name" value="HAMP"/>
    <property type="match status" value="1"/>
</dbReference>
<dbReference type="SUPFAM" id="SSF55874">
    <property type="entry name" value="ATPase domain of HSP90 chaperone/DNA topoisomerase II/histidine kinase"/>
    <property type="match status" value="1"/>
</dbReference>
<dbReference type="InterPro" id="IPR005467">
    <property type="entry name" value="His_kinase_dom"/>
</dbReference>
<evidence type="ECO:0000256" key="9">
    <source>
        <dbReference type="ARBA" id="ARBA00022777"/>
    </source>
</evidence>
<evidence type="ECO:0000256" key="2">
    <source>
        <dbReference type="ARBA" id="ARBA00004651"/>
    </source>
</evidence>
<dbReference type="CDD" id="cd00082">
    <property type="entry name" value="HisKA"/>
    <property type="match status" value="1"/>
</dbReference>
<keyword evidence="6" id="KW-0808">Transferase</keyword>
<comment type="caution">
    <text evidence="17">The sequence shown here is derived from an EMBL/GenBank/DDBJ whole genome shotgun (WGS) entry which is preliminary data.</text>
</comment>
<keyword evidence="7 14" id="KW-0812">Transmembrane</keyword>
<dbReference type="CDD" id="cd06225">
    <property type="entry name" value="HAMP"/>
    <property type="match status" value="1"/>
</dbReference>
<evidence type="ECO:0000256" key="5">
    <source>
        <dbReference type="ARBA" id="ARBA00022553"/>
    </source>
</evidence>
<gene>
    <name evidence="17" type="ORF">P9847_04480</name>
</gene>
<dbReference type="InterPro" id="IPR036097">
    <property type="entry name" value="HisK_dim/P_sf"/>
</dbReference>
<protein>
    <recommendedName>
        <fullName evidence="3">histidine kinase</fullName>
        <ecNumber evidence="3">2.7.13.3</ecNumber>
    </recommendedName>
</protein>
<keyword evidence="13 14" id="KW-0472">Membrane</keyword>
<evidence type="ECO:0000256" key="1">
    <source>
        <dbReference type="ARBA" id="ARBA00000085"/>
    </source>
</evidence>
<dbReference type="EMBL" id="JARTLD010000009">
    <property type="protein sequence ID" value="MED5016560.1"/>
    <property type="molecule type" value="Genomic_DNA"/>
</dbReference>
<evidence type="ECO:0000256" key="8">
    <source>
        <dbReference type="ARBA" id="ARBA00022741"/>
    </source>
</evidence>
<dbReference type="PANTHER" id="PTHR45528">
    <property type="entry name" value="SENSOR HISTIDINE KINASE CPXA"/>
    <property type="match status" value="1"/>
</dbReference>
<keyword evidence="4" id="KW-1003">Cell membrane</keyword>
<evidence type="ECO:0000256" key="11">
    <source>
        <dbReference type="ARBA" id="ARBA00022989"/>
    </source>
</evidence>